<dbReference type="Gene3D" id="1.25.40.20">
    <property type="entry name" value="Ankyrin repeat-containing domain"/>
    <property type="match status" value="1"/>
</dbReference>
<protein>
    <recommendedName>
        <fullName evidence="1">DBB domain-containing protein</fullName>
    </recommendedName>
</protein>
<comment type="caution">
    <text evidence="2">The sequence shown here is derived from an EMBL/GenBank/DDBJ whole genome shotgun (WGS) entry which is preliminary data.</text>
</comment>
<dbReference type="Proteomes" id="UP001142489">
    <property type="component" value="Unassembled WGS sequence"/>
</dbReference>
<dbReference type="InterPro" id="IPR036770">
    <property type="entry name" value="Ankyrin_rpt-contain_sf"/>
</dbReference>
<evidence type="ECO:0000313" key="3">
    <source>
        <dbReference type="Proteomes" id="UP001142489"/>
    </source>
</evidence>
<name>A0A9Q0XT10_9SAUR</name>
<sequence>MQQQWQKREQLCAFQHTCEGPHNAWSLGLNCNLKRDEDVCVTMEQILKTEEKPENPEEIFILLRDELPDDSVIVEFVTDNKWVRTEPEIWSQKVRWRKALDFPSGFVNVNVYCGGVIKGTTQIEYYRMVGEMESLLQRVVDLIAFTCQASRFSSTDKIDAILTFVLDIPVISHDFNQFPNKNLDHHCQRHSQVKELPTLLHCATKFGLKKLASLLLHCPEAAWACKIINKYGENPGHLAEKYGHKEIQKIIKGFSVSVYFSTCHECLCVISCLEHQHYPFSLKEVELHLVLFRDIRIIDDFLKIKSGQSLL</sequence>
<dbReference type="PROSITE" id="PS51376">
    <property type="entry name" value="DBB"/>
    <property type="match status" value="1"/>
</dbReference>
<dbReference type="InterPro" id="IPR052446">
    <property type="entry name" value="B-cell_PI3K-Signaling_Adptrs"/>
</dbReference>
<feature type="domain" description="DBB" evidence="1">
    <location>
        <begin position="46"/>
        <end position="178"/>
    </location>
</feature>
<dbReference type="GO" id="GO:0050869">
    <property type="term" value="P:negative regulation of B cell activation"/>
    <property type="evidence" value="ECO:0007669"/>
    <property type="project" value="TreeGrafter"/>
</dbReference>
<dbReference type="PANTHER" id="PTHR16267:SF13">
    <property type="entry name" value="B-CELL SCAFFOLD PROTEIN WITH ANKYRIN REPEATS"/>
    <property type="match status" value="1"/>
</dbReference>
<dbReference type="SMART" id="SM01282">
    <property type="entry name" value="DBB"/>
    <property type="match status" value="1"/>
</dbReference>
<proteinExistence type="predicted"/>
<dbReference type="SUPFAM" id="SSF48403">
    <property type="entry name" value="Ankyrin repeat"/>
    <property type="match status" value="1"/>
</dbReference>
<accession>A0A9Q0XT10</accession>
<dbReference type="OrthoDB" id="8192811at2759"/>
<dbReference type="GO" id="GO:1990782">
    <property type="term" value="F:protein tyrosine kinase binding"/>
    <property type="evidence" value="ECO:0007669"/>
    <property type="project" value="TreeGrafter"/>
</dbReference>
<evidence type="ECO:0000313" key="2">
    <source>
        <dbReference type="EMBL" id="KAJ7327091.1"/>
    </source>
</evidence>
<dbReference type="AlphaFoldDB" id="A0A9Q0XT10"/>
<dbReference type="GO" id="GO:0051898">
    <property type="term" value="P:negative regulation of phosphatidylinositol 3-kinase/protein kinase B signal transduction"/>
    <property type="evidence" value="ECO:0007669"/>
    <property type="project" value="TreeGrafter"/>
</dbReference>
<keyword evidence="3" id="KW-1185">Reference proteome</keyword>
<organism evidence="2 3">
    <name type="scientific">Phrynocephalus forsythii</name>
    <dbReference type="NCBI Taxonomy" id="171643"/>
    <lineage>
        <taxon>Eukaryota</taxon>
        <taxon>Metazoa</taxon>
        <taxon>Chordata</taxon>
        <taxon>Craniata</taxon>
        <taxon>Vertebrata</taxon>
        <taxon>Euteleostomi</taxon>
        <taxon>Lepidosauria</taxon>
        <taxon>Squamata</taxon>
        <taxon>Bifurcata</taxon>
        <taxon>Unidentata</taxon>
        <taxon>Episquamata</taxon>
        <taxon>Toxicofera</taxon>
        <taxon>Iguania</taxon>
        <taxon>Acrodonta</taxon>
        <taxon>Agamidae</taxon>
        <taxon>Agaminae</taxon>
        <taxon>Phrynocephalus</taxon>
    </lineage>
</organism>
<dbReference type="GO" id="GO:0005102">
    <property type="term" value="F:signaling receptor binding"/>
    <property type="evidence" value="ECO:0007669"/>
    <property type="project" value="TreeGrafter"/>
</dbReference>
<evidence type="ECO:0000259" key="1">
    <source>
        <dbReference type="PROSITE" id="PS51376"/>
    </source>
</evidence>
<dbReference type="GO" id="GO:0042113">
    <property type="term" value="P:B cell activation"/>
    <property type="evidence" value="ECO:0007669"/>
    <property type="project" value="TreeGrafter"/>
</dbReference>
<dbReference type="PANTHER" id="PTHR16267">
    <property type="entry name" value="BANK1/PIK3AP1 FAMILY MEMBER"/>
    <property type="match status" value="1"/>
</dbReference>
<dbReference type="EMBL" id="JAPFRF010000007">
    <property type="protein sequence ID" value="KAJ7327091.1"/>
    <property type="molecule type" value="Genomic_DNA"/>
</dbReference>
<dbReference type="Pfam" id="PF14545">
    <property type="entry name" value="DBB"/>
    <property type="match status" value="1"/>
</dbReference>
<gene>
    <name evidence="2" type="ORF">JRQ81_016850</name>
</gene>
<reference evidence="2" key="1">
    <citation type="journal article" date="2023" name="DNA Res.">
        <title>Chromosome-level genome assembly of Phrynocephalus forsythii using third-generation DNA sequencing and Hi-C analysis.</title>
        <authorList>
            <person name="Qi Y."/>
            <person name="Zhao W."/>
            <person name="Zhao Y."/>
            <person name="Niu C."/>
            <person name="Cao S."/>
            <person name="Zhang Y."/>
        </authorList>
    </citation>
    <scope>NUCLEOTIDE SEQUENCE</scope>
    <source>
        <tissue evidence="2">Muscle</tissue>
    </source>
</reference>
<dbReference type="InterPro" id="IPR017893">
    <property type="entry name" value="DBB_domain"/>
</dbReference>